<evidence type="ECO:0000313" key="3">
    <source>
        <dbReference type="WBParaSite" id="Minc3s02398g29846"/>
    </source>
</evidence>
<name>A0A914MXC3_MELIC</name>
<reference evidence="3" key="1">
    <citation type="submission" date="2022-11" db="UniProtKB">
        <authorList>
            <consortium name="WormBaseParasite"/>
        </authorList>
    </citation>
    <scope>IDENTIFICATION</scope>
</reference>
<proteinExistence type="predicted"/>
<evidence type="ECO:0000256" key="1">
    <source>
        <dbReference type="SAM" id="MobiDB-lite"/>
    </source>
</evidence>
<accession>A0A914MXC3</accession>
<dbReference type="WBParaSite" id="Minc3s02398g29846">
    <property type="protein sequence ID" value="Minc3s02398g29846"/>
    <property type="gene ID" value="Minc3s02398g29846"/>
</dbReference>
<protein>
    <submittedName>
        <fullName evidence="3">Uncharacterized protein</fullName>
    </submittedName>
</protein>
<feature type="region of interest" description="Disordered" evidence="1">
    <location>
        <begin position="1"/>
        <end position="50"/>
    </location>
</feature>
<keyword evidence="2" id="KW-1185">Reference proteome</keyword>
<dbReference type="AlphaFoldDB" id="A0A914MXC3"/>
<sequence>MEISQINHSAPKSDQPNQSSAKPDQPTQSQSKQINQLKAQSNQQDQPNQSLKIQIFKTSIDYCLSKLPRSTGSSSVDCLFEALLDQMIRIAHDHAQIKD</sequence>
<dbReference type="Proteomes" id="UP000887563">
    <property type="component" value="Unplaced"/>
</dbReference>
<evidence type="ECO:0000313" key="2">
    <source>
        <dbReference type="Proteomes" id="UP000887563"/>
    </source>
</evidence>
<organism evidence="2 3">
    <name type="scientific">Meloidogyne incognita</name>
    <name type="common">Southern root-knot nematode worm</name>
    <name type="synonym">Oxyuris incognita</name>
    <dbReference type="NCBI Taxonomy" id="6306"/>
    <lineage>
        <taxon>Eukaryota</taxon>
        <taxon>Metazoa</taxon>
        <taxon>Ecdysozoa</taxon>
        <taxon>Nematoda</taxon>
        <taxon>Chromadorea</taxon>
        <taxon>Rhabditida</taxon>
        <taxon>Tylenchina</taxon>
        <taxon>Tylenchomorpha</taxon>
        <taxon>Tylenchoidea</taxon>
        <taxon>Meloidogynidae</taxon>
        <taxon>Meloidogyninae</taxon>
        <taxon>Meloidogyne</taxon>
        <taxon>Meloidogyne incognita group</taxon>
    </lineage>
</organism>